<dbReference type="KEGG" id="llu:AKJ09_03691"/>
<protein>
    <submittedName>
        <fullName evidence="2">Uncharacterized protein</fullName>
    </submittedName>
</protein>
<feature type="region of interest" description="Disordered" evidence="1">
    <location>
        <begin position="1"/>
        <end position="36"/>
    </location>
</feature>
<name>A0A0K1PU32_9BACT</name>
<dbReference type="Proteomes" id="UP000064967">
    <property type="component" value="Chromosome"/>
</dbReference>
<organism evidence="2 3">
    <name type="scientific">Labilithrix luteola</name>
    <dbReference type="NCBI Taxonomy" id="1391654"/>
    <lineage>
        <taxon>Bacteria</taxon>
        <taxon>Pseudomonadati</taxon>
        <taxon>Myxococcota</taxon>
        <taxon>Polyangia</taxon>
        <taxon>Polyangiales</taxon>
        <taxon>Labilitrichaceae</taxon>
        <taxon>Labilithrix</taxon>
    </lineage>
</organism>
<gene>
    <name evidence="2" type="ORF">AKJ09_03691</name>
</gene>
<dbReference type="AlphaFoldDB" id="A0A0K1PU32"/>
<evidence type="ECO:0000313" key="3">
    <source>
        <dbReference type="Proteomes" id="UP000064967"/>
    </source>
</evidence>
<feature type="compositionally biased region" description="Basic and acidic residues" evidence="1">
    <location>
        <begin position="1"/>
        <end position="12"/>
    </location>
</feature>
<proteinExistence type="predicted"/>
<feature type="compositionally biased region" description="Acidic residues" evidence="1">
    <location>
        <begin position="19"/>
        <end position="33"/>
    </location>
</feature>
<accession>A0A0K1PU32</accession>
<reference evidence="2 3" key="1">
    <citation type="submission" date="2015-08" db="EMBL/GenBank/DDBJ databases">
        <authorList>
            <person name="Babu N.S."/>
            <person name="Beckwith C.J."/>
            <person name="Beseler K.G."/>
            <person name="Brison A."/>
            <person name="Carone J.V."/>
            <person name="Caskin T.P."/>
            <person name="Diamond M."/>
            <person name="Durham M.E."/>
            <person name="Foxe J.M."/>
            <person name="Go M."/>
            <person name="Henderson B.A."/>
            <person name="Jones I.B."/>
            <person name="McGettigan J.A."/>
            <person name="Micheletti S.J."/>
            <person name="Nasrallah M.E."/>
            <person name="Ortiz D."/>
            <person name="Piller C.R."/>
            <person name="Privatt S.R."/>
            <person name="Schneider S.L."/>
            <person name="Sharp S."/>
            <person name="Smith T.C."/>
            <person name="Stanton J.D."/>
            <person name="Ullery H.E."/>
            <person name="Wilson R.J."/>
            <person name="Serrano M.G."/>
            <person name="Buck G."/>
            <person name="Lee V."/>
            <person name="Wang Y."/>
            <person name="Carvalho R."/>
            <person name="Voegtly L."/>
            <person name="Shi R."/>
            <person name="Duckworth R."/>
            <person name="Johnson A."/>
            <person name="Loviza R."/>
            <person name="Walstead R."/>
            <person name="Shah Z."/>
            <person name="Kiflezghi M."/>
            <person name="Wade K."/>
            <person name="Ball S.L."/>
            <person name="Bradley K.W."/>
            <person name="Asai D.J."/>
            <person name="Bowman C.A."/>
            <person name="Russell D.A."/>
            <person name="Pope W.H."/>
            <person name="Jacobs-Sera D."/>
            <person name="Hendrix R.W."/>
            <person name="Hatfull G.F."/>
        </authorList>
    </citation>
    <scope>NUCLEOTIDE SEQUENCE [LARGE SCALE GENOMIC DNA]</scope>
    <source>
        <strain evidence="2 3">DSM 27648</strain>
    </source>
</reference>
<sequence length="277" mass="30735">MGGTDRNGDRESIVIGVADLEDGEPANETEDEAPNPMADGFWATLRAGSKHAHAFIPGVYKGALCGRPGVPHVISVVVPGVTNAPECKDCRSEWVDELGRRLKRNVFPHLFPAKPTSPHPRKRDLVTLAASPEKRGFVMKADPEWFGGHYEVRWVDGSESTLRNGELVVINATRWEKRQLANEMMRALRERREAEEKAPKPTRPKVVRLRSGPAAQTSTMTVDELKSHIERLGGVRAVARAAIVDDKTIRRYLEGRGIPQEVSDALRSAAKQNRSKR</sequence>
<dbReference type="STRING" id="1391654.AKJ09_03691"/>
<evidence type="ECO:0000313" key="2">
    <source>
        <dbReference type="EMBL" id="AKU97027.1"/>
    </source>
</evidence>
<keyword evidence="3" id="KW-1185">Reference proteome</keyword>
<dbReference type="EMBL" id="CP012333">
    <property type="protein sequence ID" value="AKU97027.1"/>
    <property type="molecule type" value="Genomic_DNA"/>
</dbReference>
<feature type="region of interest" description="Disordered" evidence="1">
    <location>
        <begin position="191"/>
        <end position="218"/>
    </location>
</feature>
<evidence type="ECO:0000256" key="1">
    <source>
        <dbReference type="SAM" id="MobiDB-lite"/>
    </source>
</evidence>